<dbReference type="AlphaFoldDB" id="A0A9W9NJY4"/>
<protein>
    <submittedName>
        <fullName evidence="2">Uncharacterized protein</fullName>
    </submittedName>
</protein>
<feature type="region of interest" description="Disordered" evidence="1">
    <location>
        <begin position="1"/>
        <end position="136"/>
    </location>
</feature>
<feature type="compositionally biased region" description="Basic and acidic residues" evidence="1">
    <location>
        <begin position="254"/>
        <end position="266"/>
    </location>
</feature>
<reference evidence="2" key="1">
    <citation type="submission" date="2022-11" db="EMBL/GenBank/DDBJ databases">
        <authorList>
            <person name="Petersen C."/>
        </authorList>
    </citation>
    <scope>NUCLEOTIDE SEQUENCE</scope>
    <source>
        <strain evidence="2">IBT 23319</strain>
    </source>
</reference>
<dbReference type="Pfam" id="PF09428">
    <property type="entry name" value="DUF2011"/>
    <property type="match status" value="1"/>
</dbReference>
<gene>
    <name evidence="2" type="ORF">N7469_010271</name>
</gene>
<name>A0A9W9NJY4_PENCI</name>
<feature type="compositionally biased region" description="Low complexity" evidence="1">
    <location>
        <begin position="17"/>
        <end position="26"/>
    </location>
</feature>
<dbReference type="InterPro" id="IPR018555">
    <property type="entry name" value="C630.06c-like"/>
</dbReference>
<comment type="caution">
    <text evidence="2">The sequence shown here is derived from an EMBL/GenBank/DDBJ whole genome shotgun (WGS) entry which is preliminary data.</text>
</comment>
<dbReference type="GeneID" id="81388343"/>
<evidence type="ECO:0000313" key="2">
    <source>
        <dbReference type="EMBL" id="KAJ5221384.1"/>
    </source>
</evidence>
<feature type="compositionally biased region" description="Basic residues" evidence="1">
    <location>
        <begin position="267"/>
        <end position="281"/>
    </location>
</feature>
<feature type="compositionally biased region" description="Basic residues" evidence="1">
    <location>
        <begin position="235"/>
        <end position="253"/>
    </location>
</feature>
<evidence type="ECO:0000313" key="3">
    <source>
        <dbReference type="Proteomes" id="UP001147733"/>
    </source>
</evidence>
<dbReference type="RefSeq" id="XP_056496307.1">
    <property type="nucleotide sequence ID" value="XM_056649176.1"/>
</dbReference>
<reference evidence="2" key="2">
    <citation type="journal article" date="2023" name="IMA Fungus">
        <title>Comparative genomic study of the Penicillium genus elucidates a diverse pangenome and 15 lateral gene transfer events.</title>
        <authorList>
            <person name="Petersen C."/>
            <person name="Sorensen T."/>
            <person name="Nielsen M.R."/>
            <person name="Sondergaard T.E."/>
            <person name="Sorensen J.L."/>
            <person name="Fitzpatrick D.A."/>
            <person name="Frisvad J.C."/>
            <person name="Nielsen K.L."/>
        </authorList>
    </citation>
    <scope>NUCLEOTIDE SEQUENCE</scope>
    <source>
        <strain evidence="2">IBT 23319</strain>
    </source>
</reference>
<dbReference type="OrthoDB" id="5425061at2759"/>
<feature type="compositionally biased region" description="Basic and acidic residues" evidence="1">
    <location>
        <begin position="97"/>
        <end position="109"/>
    </location>
</feature>
<evidence type="ECO:0000256" key="1">
    <source>
        <dbReference type="SAM" id="MobiDB-lite"/>
    </source>
</evidence>
<organism evidence="2 3">
    <name type="scientific">Penicillium citrinum</name>
    <dbReference type="NCBI Taxonomy" id="5077"/>
    <lineage>
        <taxon>Eukaryota</taxon>
        <taxon>Fungi</taxon>
        <taxon>Dikarya</taxon>
        <taxon>Ascomycota</taxon>
        <taxon>Pezizomycotina</taxon>
        <taxon>Eurotiomycetes</taxon>
        <taxon>Eurotiomycetidae</taxon>
        <taxon>Eurotiales</taxon>
        <taxon>Aspergillaceae</taxon>
        <taxon>Penicillium</taxon>
    </lineage>
</organism>
<sequence>MFDLPTAKRVRRDEVQSPVSSRSPSPADEAELQDAHDRLGKLLNLDSILGTNETHEQEGREGSPAGDNDDDEQEFEFRLFSAPTKSKDTTEKAPSTEQKDTSKGEEGQETKTPGNEGTQKLRIRLRSPTPVSARPEDGRFVKAFRGWQYYFTTPSLYGLKDDSDTEARLSEKRRQYEDTAVTGEHITSWAKAQPWPGCDLSWRVIRLKRHQTKLPLADKKLPVYVVEGEQSTKSPKTRKKPGKKRRVQLRNRVKAAEVAKENEAEKRNRKNRERKIKRRQKAREEKAAKAAAGQAVDGDISMADGDGSPGGEE</sequence>
<accession>A0A9W9NJY4</accession>
<keyword evidence="3" id="KW-1185">Reference proteome</keyword>
<dbReference type="EMBL" id="JAPQKT010000009">
    <property type="protein sequence ID" value="KAJ5221384.1"/>
    <property type="molecule type" value="Genomic_DNA"/>
</dbReference>
<proteinExistence type="predicted"/>
<dbReference type="Proteomes" id="UP001147733">
    <property type="component" value="Unassembled WGS sequence"/>
</dbReference>
<feature type="region of interest" description="Disordered" evidence="1">
    <location>
        <begin position="227"/>
        <end position="313"/>
    </location>
</feature>